<dbReference type="EMBL" id="GU244497">
    <property type="protein sequence ID" value="ADO67511.1"/>
    <property type="molecule type" value="Genomic_DNA"/>
</dbReference>
<sequence>MKIIPLTIFNSFKNKTDDIIYLFNKKIINKVKKTGSIKKKSSMLNLYLNKINIDNYIIHAKKFISEQFISKEQINTFTKNFFALIITEDNFTEQYLLFYKIIIENYYSYHKFDFSYLVNLTESKFLMDFKNKRVLLEKIINDIVKVPDDITLKEKENYLKSIKINNLKIIYYMIKHNILNKQIMSTIYTVLDNDTNFEYLYEFIKISKDIDYLKTFDFTKCNLRLQTLFKELLNNLEINNVHVDCKKEENNPKISHKLLIINVIEEYIFLDEIDEVITFIENYILKKNLQIKFVETVILYGTQHNKSTEMTQLLEKVKNTLKKKPVIKMDF</sequence>
<evidence type="ECO:0000313" key="1">
    <source>
        <dbReference type="EMBL" id="ADO67511.1"/>
    </source>
</evidence>
<organism evidence="1 2">
    <name type="scientific">Cafeteria roenbergensis virus (strain BV-PW1)</name>
    <name type="common">CroV</name>
    <dbReference type="NCBI Taxonomy" id="693272"/>
    <lineage>
        <taxon>Viruses</taxon>
        <taxon>Varidnaviria</taxon>
        <taxon>Bamfordvirae</taxon>
        <taxon>Nucleocytoviricota</taxon>
        <taxon>Megaviricetes</taxon>
        <taxon>Imitervirales</taxon>
        <taxon>Mimiviridae</taxon>
        <taxon>Aliimimivirinae</taxon>
        <taxon>Rheavirus</taxon>
        <taxon>Rheavirus sinusmexicani</taxon>
    </lineage>
</organism>
<keyword evidence="2" id="KW-1185">Reference proteome</keyword>
<dbReference type="KEGG" id="vg:9887880"/>
<protein>
    <submittedName>
        <fullName evidence="1">Uncharacterized protein</fullName>
    </submittedName>
</protein>
<proteinExistence type="predicted"/>
<accession>E3T5P8</accession>
<dbReference type="RefSeq" id="YP_003970110.1">
    <property type="nucleotide sequence ID" value="NC_014637.1"/>
</dbReference>
<evidence type="ECO:0000313" key="2">
    <source>
        <dbReference type="Proteomes" id="UP000029781"/>
    </source>
</evidence>
<dbReference type="Proteomes" id="UP000029781">
    <property type="component" value="Segment"/>
</dbReference>
<dbReference type="GeneID" id="9887880"/>
<name>E3T5P8_CROVB</name>
<gene>
    <name evidence="1" type="ORF">crov477</name>
</gene>
<reference evidence="1 2" key="1">
    <citation type="journal article" date="2010" name="Proc. Natl. Acad. Sci. U.S.A.">
        <title>Giant virus with a remarkable complement of genes infects marine zooplankton.</title>
        <authorList>
            <person name="Fischer M.G."/>
            <person name="Allen M.J."/>
            <person name="Wilson W.H."/>
            <person name="Suttle C.A."/>
        </authorList>
    </citation>
    <scope>NUCLEOTIDE SEQUENCE [LARGE SCALE GENOMIC DNA]</scope>
    <source>
        <strain evidence="1 2">BV-PW1</strain>
    </source>
</reference>
<organismHost>
    <name type="scientific">Cafeteria roenbergensis</name>
    <name type="common">Marine flagellate</name>
    <dbReference type="NCBI Taxonomy" id="33653"/>
</organismHost>